<protein>
    <submittedName>
        <fullName evidence="3">ABC transporter permease subunit</fullName>
    </submittedName>
</protein>
<evidence type="ECO:0000256" key="1">
    <source>
        <dbReference type="SAM" id="MobiDB-lite"/>
    </source>
</evidence>
<evidence type="ECO:0000313" key="3">
    <source>
        <dbReference type="EMBL" id="GAA1785391.1"/>
    </source>
</evidence>
<feature type="region of interest" description="Disordered" evidence="1">
    <location>
        <begin position="320"/>
        <end position="343"/>
    </location>
</feature>
<feature type="transmembrane region" description="Helical" evidence="2">
    <location>
        <begin position="76"/>
        <end position="97"/>
    </location>
</feature>
<dbReference type="EMBL" id="BAAAOB010000001">
    <property type="protein sequence ID" value="GAA1785391.1"/>
    <property type="molecule type" value="Genomic_DNA"/>
</dbReference>
<sequence length="385" mass="40741">MTGTAPAIPPAFEIRPPGFWRGMRHIAALELRQRLRSRTLLVLAIVWFCLIGVVTGAMWLWLSAMSGAYGQGFDSYPLFSVIVYFVLLFGTLVAPAISAGSISAERSGGTLATTQVTLIGTWSLLLGKALAAWVTGFAFLVVAAPFVVISLLLSRTDPLQLLVAVLALALQIGVFTVFGVALSAMISSQVFAIVTAYLLVALLSIGTLIAFALSVGVSTRYVDISYQTFSPGYWNAVNACSADTNDEDAIAKCTEAVPVECVTEATTVPVSPTSGIWWVLTPNPYVVVADMVAPRAGSAHASDDLFSGISTLVRGMQDDRAKPQDWNDCPAPRSESSASAPSETGAPVWWIGATVQLALAAGLLWAGHRRLRTPAAKLPRGARVA</sequence>
<feature type="compositionally biased region" description="Low complexity" evidence="1">
    <location>
        <begin position="330"/>
        <end position="343"/>
    </location>
</feature>
<proteinExistence type="predicted"/>
<reference evidence="4" key="1">
    <citation type="journal article" date="2019" name="Int. J. Syst. Evol. Microbiol.">
        <title>The Global Catalogue of Microorganisms (GCM) 10K type strain sequencing project: providing services to taxonomists for standard genome sequencing and annotation.</title>
        <authorList>
            <consortium name="The Broad Institute Genomics Platform"/>
            <consortium name="The Broad Institute Genome Sequencing Center for Infectious Disease"/>
            <person name="Wu L."/>
            <person name="Ma J."/>
        </authorList>
    </citation>
    <scope>NUCLEOTIDE SEQUENCE [LARGE SCALE GENOMIC DNA]</scope>
    <source>
        <strain evidence="4">JCM 14736</strain>
    </source>
</reference>
<keyword evidence="2" id="KW-0472">Membrane</keyword>
<evidence type="ECO:0000313" key="4">
    <source>
        <dbReference type="Proteomes" id="UP001500851"/>
    </source>
</evidence>
<keyword evidence="2" id="KW-1133">Transmembrane helix</keyword>
<keyword evidence="4" id="KW-1185">Reference proteome</keyword>
<feature type="transmembrane region" description="Helical" evidence="2">
    <location>
        <begin position="348"/>
        <end position="367"/>
    </location>
</feature>
<comment type="caution">
    <text evidence="3">The sequence shown here is derived from an EMBL/GenBank/DDBJ whole genome shotgun (WGS) entry which is preliminary data.</text>
</comment>
<keyword evidence="2" id="KW-0812">Transmembrane</keyword>
<organism evidence="3 4">
    <name type="scientific">Leucobacter iarius</name>
    <dbReference type="NCBI Taxonomy" id="333963"/>
    <lineage>
        <taxon>Bacteria</taxon>
        <taxon>Bacillati</taxon>
        <taxon>Actinomycetota</taxon>
        <taxon>Actinomycetes</taxon>
        <taxon>Micrococcales</taxon>
        <taxon>Microbacteriaceae</taxon>
        <taxon>Leucobacter</taxon>
    </lineage>
</organism>
<gene>
    <name evidence="3" type="ORF">GCM10009768_12860</name>
</gene>
<dbReference type="RefSeq" id="WP_344030745.1">
    <property type="nucleotide sequence ID" value="NZ_BAAAOB010000001.1"/>
</dbReference>
<feature type="transmembrane region" description="Helical" evidence="2">
    <location>
        <begin position="130"/>
        <end position="153"/>
    </location>
</feature>
<dbReference type="PANTHER" id="PTHR43471">
    <property type="entry name" value="ABC TRANSPORTER PERMEASE"/>
    <property type="match status" value="1"/>
</dbReference>
<feature type="transmembrane region" description="Helical" evidence="2">
    <location>
        <begin position="40"/>
        <end position="64"/>
    </location>
</feature>
<feature type="transmembrane region" description="Helical" evidence="2">
    <location>
        <begin position="159"/>
        <end position="183"/>
    </location>
</feature>
<accession>A0ABP4XJK0</accession>
<feature type="transmembrane region" description="Helical" evidence="2">
    <location>
        <begin position="190"/>
        <end position="213"/>
    </location>
</feature>
<name>A0ABP4XJK0_9MICO</name>
<evidence type="ECO:0000256" key="2">
    <source>
        <dbReference type="SAM" id="Phobius"/>
    </source>
</evidence>
<dbReference type="Proteomes" id="UP001500851">
    <property type="component" value="Unassembled WGS sequence"/>
</dbReference>